<gene>
    <name evidence="1" type="ORF">A7985_11755</name>
</gene>
<protein>
    <submittedName>
        <fullName evidence="1">Uncharacterized protein</fullName>
    </submittedName>
</protein>
<dbReference type="EMBL" id="MAUJ01000003">
    <property type="protein sequence ID" value="OCQ21293.1"/>
    <property type="molecule type" value="Genomic_DNA"/>
</dbReference>
<evidence type="ECO:0000313" key="1">
    <source>
        <dbReference type="EMBL" id="OCQ21293.1"/>
    </source>
</evidence>
<dbReference type="RefSeq" id="WP_065790661.1">
    <property type="nucleotide sequence ID" value="NZ_MAUJ01000003.1"/>
</dbReference>
<comment type="caution">
    <text evidence="1">The sequence shown here is derived from an EMBL/GenBank/DDBJ whole genome shotgun (WGS) entry which is preliminary data.</text>
</comment>
<dbReference type="Proteomes" id="UP000093366">
    <property type="component" value="Unassembled WGS sequence"/>
</dbReference>
<dbReference type="OrthoDB" id="9972616at2"/>
<proteinExistence type="predicted"/>
<organism evidence="1 2">
    <name type="scientific">Pseudoalteromonas luteoviolacea</name>
    <dbReference type="NCBI Taxonomy" id="43657"/>
    <lineage>
        <taxon>Bacteria</taxon>
        <taxon>Pseudomonadati</taxon>
        <taxon>Pseudomonadota</taxon>
        <taxon>Gammaproteobacteria</taxon>
        <taxon>Alteromonadales</taxon>
        <taxon>Pseudoalteromonadaceae</taxon>
        <taxon>Pseudoalteromonas</taxon>
    </lineage>
</organism>
<sequence>MLRNSYVVLVFGLLNLLLVGCKSNNVQVIQAPKLAIMAEGERLSPYQLNKRFLATIKQNGIMGASSFIDADATLRHYKEAYDSHAEVSGEVFTKGLLKGLKSLDTLGEFNYLGTDEKGEGFWQSFYRFETDEGAFYFHLVWRDGRYLTDVKFESLSESVLGFAAIANSQAKLEKPQQEIFAKIIASLMRKDFVQAQSQLNSLSDAAKENVLLQVSLWKLAQATPSNESHSFVDELAKIIKPEDRTNIGWLQYYKRKKAHRQALELLNDAPDILKRDPFYILEKSAIHLEVGDYSAVWRGIHDLFYLGGEDFINYVFAAQLAINMKEFEYAVEILSVAEEKYELNFLKQDLVELDDGVEFVNSSAFKKWRGNS</sequence>
<accession>A0A1C0TR76</accession>
<dbReference type="AlphaFoldDB" id="A0A1C0TR76"/>
<evidence type="ECO:0000313" key="2">
    <source>
        <dbReference type="Proteomes" id="UP000093366"/>
    </source>
</evidence>
<dbReference type="PROSITE" id="PS51257">
    <property type="entry name" value="PROKAR_LIPOPROTEIN"/>
    <property type="match status" value="1"/>
</dbReference>
<reference evidence="2" key="1">
    <citation type="submission" date="2016-07" db="EMBL/GenBank/DDBJ databases">
        <authorList>
            <person name="Florea S."/>
            <person name="Webb J.S."/>
            <person name="Jaromczyk J."/>
            <person name="Schardl C.L."/>
        </authorList>
    </citation>
    <scope>NUCLEOTIDE SEQUENCE [LARGE SCALE GENOMIC DNA]</scope>
    <source>
        <strain evidence="2">IPB1</strain>
    </source>
</reference>
<name>A0A1C0TR76_9GAMM</name>